<evidence type="ECO:0000313" key="2">
    <source>
        <dbReference type="EMBL" id="AEI43984.1"/>
    </source>
</evidence>
<feature type="region of interest" description="Disordered" evidence="1">
    <location>
        <begin position="70"/>
        <end position="100"/>
    </location>
</feature>
<dbReference type="PATRIC" id="fig|1036673.3.peg.5063"/>
<evidence type="ECO:0000256" key="1">
    <source>
        <dbReference type="SAM" id="MobiDB-lite"/>
    </source>
</evidence>
<proteinExistence type="predicted"/>
<dbReference type="KEGG" id="pms:KNP414_05460"/>
<sequence>MDRPLIRTPYTCRNLQGNGRKERIRRRRKKLNVNYLLKLPHSGAPFNRRIQDLEGVTSGDRFRWRLKLTPGKRKNGYSDTGPRTPGSLSGTLEKKPEGCM</sequence>
<dbReference type="EMBL" id="CP002869">
    <property type="protein sequence ID" value="AEI43984.1"/>
    <property type="molecule type" value="Genomic_DNA"/>
</dbReference>
<dbReference type="AlphaFoldDB" id="F8FI81"/>
<organism evidence="2 3">
    <name type="scientific">Paenibacillus mucilaginosus (strain KNP414)</name>
    <dbReference type="NCBI Taxonomy" id="1036673"/>
    <lineage>
        <taxon>Bacteria</taxon>
        <taxon>Bacillati</taxon>
        <taxon>Bacillota</taxon>
        <taxon>Bacilli</taxon>
        <taxon>Bacillales</taxon>
        <taxon>Paenibacillaceae</taxon>
        <taxon>Paenibacillus</taxon>
    </lineage>
</organism>
<feature type="region of interest" description="Disordered" evidence="1">
    <location>
        <begin position="1"/>
        <end position="26"/>
    </location>
</feature>
<dbReference type="HOGENOM" id="CLU_2303112_0_0_9"/>
<reference evidence="2 3" key="2">
    <citation type="journal article" date="2013" name="Genome Announc.">
        <title>Genome Sequence of Growth-Improving Paenibacillus mucilaginosus Strain KNP414.</title>
        <authorList>
            <person name="Lu J.J."/>
            <person name="Wang J.F."/>
            <person name="Hu X.F."/>
        </authorList>
    </citation>
    <scope>NUCLEOTIDE SEQUENCE [LARGE SCALE GENOMIC DNA]</scope>
    <source>
        <strain evidence="2 3">KNP414</strain>
    </source>
</reference>
<reference evidence="3" key="1">
    <citation type="submission" date="2011-06" db="EMBL/GenBank/DDBJ databases">
        <title>Complete genome sequence of Paenibacillus mucilaginosus KNP414.</title>
        <authorList>
            <person name="Wang J."/>
            <person name="Hu S."/>
            <person name="Hu X."/>
            <person name="Zhang B."/>
            <person name="Dong D."/>
            <person name="Zhang S."/>
            <person name="Zhao K."/>
            <person name="Wu D."/>
        </authorList>
    </citation>
    <scope>NUCLEOTIDE SEQUENCE [LARGE SCALE GENOMIC DNA]</scope>
    <source>
        <strain evidence="3">KNP414</strain>
    </source>
</reference>
<accession>F8FI81</accession>
<gene>
    <name evidence="2" type="ordered locus">KNP414_05460</name>
</gene>
<name>F8FI81_PAEMK</name>
<dbReference type="Proteomes" id="UP000006620">
    <property type="component" value="Chromosome"/>
</dbReference>
<protein>
    <submittedName>
        <fullName evidence="2">Uncharacterized protein</fullName>
    </submittedName>
</protein>
<evidence type="ECO:0000313" key="3">
    <source>
        <dbReference type="Proteomes" id="UP000006620"/>
    </source>
</evidence>